<evidence type="ECO:0000256" key="10">
    <source>
        <dbReference type="ARBA" id="ARBA00022958"/>
    </source>
</evidence>
<keyword evidence="8 12" id="KW-0067">ATP-binding</keyword>
<protein>
    <recommendedName>
        <fullName evidence="3 12">Ribokinase</fullName>
        <shortName evidence="12">RK</shortName>
        <ecNumber evidence="2 12">2.7.1.15</ecNumber>
    </recommendedName>
</protein>
<comment type="similarity">
    <text evidence="1">Belongs to the carbohydrate kinase pfkB family.</text>
</comment>
<keyword evidence="5 12" id="KW-0479">Metal-binding</keyword>
<dbReference type="EMBL" id="BAABKG010000002">
    <property type="protein sequence ID" value="GAA5145426.1"/>
    <property type="molecule type" value="Genomic_DNA"/>
</dbReference>
<evidence type="ECO:0000256" key="12">
    <source>
        <dbReference type="HAMAP-Rule" id="MF_01987"/>
    </source>
</evidence>
<evidence type="ECO:0000256" key="2">
    <source>
        <dbReference type="ARBA" id="ARBA00012035"/>
    </source>
</evidence>
<comment type="activity regulation">
    <text evidence="12">Activated by a monovalent cation that binds near, but not in, the active site. The most likely occupant of the site in vivo is potassium. Ion binding induces a conformational change that may alter substrate affinity.</text>
</comment>
<gene>
    <name evidence="12" type="primary">rbsK</name>
    <name evidence="14" type="ORF">GCM10023340_14730</name>
</gene>
<evidence type="ECO:0000256" key="7">
    <source>
        <dbReference type="ARBA" id="ARBA00022777"/>
    </source>
</evidence>
<feature type="active site" description="Proton acceptor" evidence="12">
    <location>
        <position position="254"/>
    </location>
</feature>
<feature type="binding site" evidence="12">
    <location>
        <begin position="42"/>
        <end position="46"/>
    </location>
    <ligand>
        <name>substrate</name>
    </ligand>
</feature>
<dbReference type="PANTHER" id="PTHR10584">
    <property type="entry name" value="SUGAR KINASE"/>
    <property type="match status" value="1"/>
</dbReference>
<comment type="caution">
    <text evidence="14">The sequence shown here is derived from an EMBL/GenBank/DDBJ whole genome shotgun (WGS) entry which is preliminary data.</text>
</comment>
<comment type="function">
    <text evidence="12">Catalyzes the phosphorylation of ribose at O-5 in a reaction requiring ATP and magnesium. The resulting D-ribose-5-phosphate can then be used either for sythesis of nucleotides, histidine, and tryptophan, or as a component of the pentose phosphate pathway.</text>
</comment>
<feature type="binding site" evidence="12">
    <location>
        <position position="187"/>
    </location>
    <ligand>
        <name>ATP</name>
        <dbReference type="ChEBI" id="CHEBI:30616"/>
    </ligand>
</feature>
<comment type="caution">
    <text evidence="12">Lacks conserved residue(s) required for the propagation of feature annotation.</text>
</comment>
<feature type="binding site" evidence="12">
    <location>
        <begin position="222"/>
        <end position="227"/>
    </location>
    <ligand>
        <name>ATP</name>
        <dbReference type="ChEBI" id="CHEBI:30616"/>
    </ligand>
</feature>
<keyword evidence="6 12" id="KW-0547">Nucleotide-binding</keyword>
<evidence type="ECO:0000256" key="8">
    <source>
        <dbReference type="ARBA" id="ARBA00022840"/>
    </source>
</evidence>
<organism evidence="14 15">
    <name type="scientific">Nocardioides marinquilinus</name>
    <dbReference type="NCBI Taxonomy" id="1210400"/>
    <lineage>
        <taxon>Bacteria</taxon>
        <taxon>Bacillati</taxon>
        <taxon>Actinomycetota</taxon>
        <taxon>Actinomycetes</taxon>
        <taxon>Propionibacteriales</taxon>
        <taxon>Nocardioidaceae</taxon>
        <taxon>Nocardioides</taxon>
    </lineage>
</organism>
<dbReference type="Pfam" id="PF00294">
    <property type="entry name" value="PfkB"/>
    <property type="match status" value="1"/>
</dbReference>
<keyword evidence="11 12" id="KW-0119">Carbohydrate metabolism</keyword>
<proteinExistence type="inferred from homology"/>
<comment type="pathway">
    <text evidence="12">Carbohydrate metabolism; D-ribose degradation; D-ribose 5-phosphate from beta-D-ribopyranose: step 2/2.</text>
</comment>
<keyword evidence="9 12" id="KW-0460">Magnesium</keyword>
<evidence type="ECO:0000313" key="15">
    <source>
        <dbReference type="Proteomes" id="UP001500221"/>
    </source>
</evidence>
<feature type="binding site" evidence="12">
    <location>
        <position position="293"/>
    </location>
    <ligand>
        <name>K(+)</name>
        <dbReference type="ChEBI" id="CHEBI:29103"/>
    </ligand>
</feature>
<feature type="binding site" evidence="12">
    <location>
        <begin position="253"/>
        <end position="254"/>
    </location>
    <ligand>
        <name>ATP</name>
        <dbReference type="ChEBI" id="CHEBI:30616"/>
    </ligand>
</feature>
<evidence type="ECO:0000256" key="6">
    <source>
        <dbReference type="ARBA" id="ARBA00022741"/>
    </source>
</evidence>
<keyword evidence="15" id="KW-1185">Reference proteome</keyword>
<feature type="binding site" evidence="12">
    <location>
        <position position="143"/>
    </location>
    <ligand>
        <name>substrate</name>
    </ligand>
</feature>
<dbReference type="RefSeq" id="WP_345456349.1">
    <property type="nucleotide sequence ID" value="NZ_BAABKG010000002.1"/>
</dbReference>
<dbReference type="InterPro" id="IPR002173">
    <property type="entry name" value="Carboh/pur_kinase_PfkB_CS"/>
</dbReference>
<dbReference type="HAMAP" id="MF_01987">
    <property type="entry name" value="Ribokinase"/>
    <property type="match status" value="1"/>
</dbReference>
<feature type="domain" description="Carbohydrate kinase PfkB" evidence="13">
    <location>
        <begin position="6"/>
        <end position="293"/>
    </location>
</feature>
<comment type="cofactor">
    <cofactor evidence="12">
        <name>Mg(2+)</name>
        <dbReference type="ChEBI" id="CHEBI:18420"/>
    </cofactor>
    <text evidence="12">Requires a divalent cation, most likely magnesium in vivo, as an electrophilic catalyst to aid phosphoryl group transfer. It is the chelate of the metal and the nucleotide that is the actual substrate.</text>
</comment>
<comment type="similarity">
    <text evidence="12">Belongs to the carbohydrate kinase PfkB family. Ribokinase subfamily.</text>
</comment>
<keyword evidence="4 12" id="KW-0808">Transferase</keyword>
<dbReference type="PROSITE" id="PS00584">
    <property type="entry name" value="PFKB_KINASES_2"/>
    <property type="match status" value="1"/>
</dbReference>
<feature type="binding site" evidence="12">
    <location>
        <position position="284"/>
    </location>
    <ligand>
        <name>K(+)</name>
        <dbReference type="ChEBI" id="CHEBI:29103"/>
    </ligand>
</feature>
<keyword evidence="7 12" id="KW-0418">Kinase</keyword>
<dbReference type="PANTHER" id="PTHR10584:SF166">
    <property type="entry name" value="RIBOKINASE"/>
    <property type="match status" value="1"/>
</dbReference>
<comment type="catalytic activity">
    <reaction evidence="12">
        <text>D-ribose + ATP = D-ribose 5-phosphate + ADP + H(+)</text>
        <dbReference type="Rhea" id="RHEA:13697"/>
        <dbReference type="ChEBI" id="CHEBI:15378"/>
        <dbReference type="ChEBI" id="CHEBI:30616"/>
        <dbReference type="ChEBI" id="CHEBI:47013"/>
        <dbReference type="ChEBI" id="CHEBI:78346"/>
        <dbReference type="ChEBI" id="CHEBI:456216"/>
        <dbReference type="EC" id="2.7.1.15"/>
    </reaction>
</comment>
<evidence type="ECO:0000256" key="4">
    <source>
        <dbReference type="ARBA" id="ARBA00022679"/>
    </source>
</evidence>
<dbReference type="InterPro" id="IPR011877">
    <property type="entry name" value="Ribokinase"/>
</dbReference>
<dbReference type="InterPro" id="IPR029056">
    <property type="entry name" value="Ribokinase-like"/>
</dbReference>
<evidence type="ECO:0000256" key="5">
    <source>
        <dbReference type="ARBA" id="ARBA00022723"/>
    </source>
</evidence>
<comment type="subcellular location">
    <subcellularLocation>
        <location evidence="12">Cytoplasm</location>
    </subcellularLocation>
</comment>
<evidence type="ECO:0000256" key="3">
    <source>
        <dbReference type="ARBA" id="ARBA00016943"/>
    </source>
</evidence>
<feature type="binding site" evidence="12">
    <location>
        <position position="250"/>
    </location>
    <ligand>
        <name>K(+)</name>
        <dbReference type="ChEBI" id="CHEBI:29103"/>
    </ligand>
</feature>
<reference evidence="15" key="1">
    <citation type="journal article" date="2019" name="Int. J. Syst. Evol. Microbiol.">
        <title>The Global Catalogue of Microorganisms (GCM) 10K type strain sequencing project: providing services to taxonomists for standard genome sequencing and annotation.</title>
        <authorList>
            <consortium name="The Broad Institute Genomics Platform"/>
            <consortium name="The Broad Institute Genome Sequencing Center for Infectious Disease"/>
            <person name="Wu L."/>
            <person name="Ma J."/>
        </authorList>
    </citation>
    <scope>NUCLEOTIDE SEQUENCE [LARGE SCALE GENOMIC DNA]</scope>
    <source>
        <strain evidence="15">JCM 18459</strain>
    </source>
</reference>
<dbReference type="SUPFAM" id="SSF53613">
    <property type="entry name" value="Ribokinase-like"/>
    <property type="match status" value="1"/>
</dbReference>
<keyword evidence="12" id="KW-0963">Cytoplasm</keyword>
<dbReference type="PRINTS" id="PR00990">
    <property type="entry name" value="RIBOKINASE"/>
</dbReference>
<comment type="subunit">
    <text evidence="12">Homodimer.</text>
</comment>
<dbReference type="InterPro" id="IPR002139">
    <property type="entry name" value="Ribo/fructo_kinase"/>
</dbReference>
<keyword evidence="10 12" id="KW-0630">Potassium</keyword>
<name>A0ABP9PF44_9ACTN</name>
<feature type="binding site" evidence="12">
    <location>
        <position position="248"/>
    </location>
    <ligand>
        <name>K(+)</name>
        <dbReference type="ChEBI" id="CHEBI:29103"/>
    </ligand>
</feature>
<dbReference type="CDD" id="cd01174">
    <property type="entry name" value="ribokinase"/>
    <property type="match status" value="1"/>
</dbReference>
<evidence type="ECO:0000256" key="11">
    <source>
        <dbReference type="ARBA" id="ARBA00023277"/>
    </source>
</evidence>
<dbReference type="Gene3D" id="3.40.1190.20">
    <property type="match status" value="1"/>
</dbReference>
<feature type="binding site" evidence="12">
    <location>
        <begin position="14"/>
        <end position="16"/>
    </location>
    <ligand>
        <name>substrate</name>
    </ligand>
</feature>
<sequence length="309" mass="31071">MNRTVDVVVVGSVNRDYVCRVETLPGPGETVLGGEASVGSGGKGGNQAVAASLLGARTALVARVGRDDDARALLKDLADAWVDTTEVLPTAARTGMAFVMVDAGGENSIVVAPGANDLLDGATTSRVAGALLAPPGVLVTQAEVPPEACDAAVRAASARGCRAIVNLAPYRPLADDVLALCDPLVVNESEVSSLLGRRVRGRDEARDAAAALAGRCRSVVITVGADGAVVGEGDRVEHVGAEAVDVVDTTGAGDAFCGALAAALSSGRDLVEAARLGVRAGTFAVRRPGAQASFAHATDLGLGPLHRRA</sequence>
<evidence type="ECO:0000256" key="1">
    <source>
        <dbReference type="ARBA" id="ARBA00005380"/>
    </source>
</evidence>
<evidence type="ECO:0000313" key="14">
    <source>
        <dbReference type="EMBL" id="GAA5145426.1"/>
    </source>
</evidence>
<accession>A0ABP9PF44</accession>
<feature type="binding site" evidence="12">
    <location>
        <position position="287"/>
    </location>
    <ligand>
        <name>K(+)</name>
        <dbReference type="ChEBI" id="CHEBI:29103"/>
    </ligand>
</feature>
<dbReference type="Proteomes" id="UP001500221">
    <property type="component" value="Unassembled WGS sequence"/>
</dbReference>
<dbReference type="InterPro" id="IPR011611">
    <property type="entry name" value="PfkB_dom"/>
</dbReference>
<feature type="binding site" evidence="12">
    <location>
        <position position="254"/>
    </location>
    <ligand>
        <name>substrate</name>
    </ligand>
</feature>
<feature type="binding site" evidence="12">
    <location>
        <position position="289"/>
    </location>
    <ligand>
        <name>K(+)</name>
        <dbReference type="ChEBI" id="CHEBI:29103"/>
    </ligand>
</feature>
<dbReference type="EC" id="2.7.1.15" evidence="2 12"/>
<evidence type="ECO:0000256" key="9">
    <source>
        <dbReference type="ARBA" id="ARBA00022842"/>
    </source>
</evidence>
<evidence type="ECO:0000259" key="13">
    <source>
        <dbReference type="Pfam" id="PF00294"/>
    </source>
</evidence>